<dbReference type="AlphaFoldDB" id="A0AA35SNC8"/>
<evidence type="ECO:0000256" key="3">
    <source>
        <dbReference type="ARBA" id="ARBA00022840"/>
    </source>
</evidence>
<dbReference type="InterPro" id="IPR027417">
    <property type="entry name" value="P-loop_NTPase"/>
</dbReference>
<dbReference type="InterPro" id="IPR050764">
    <property type="entry name" value="CbbQ/NirQ/NorQ/GpvN"/>
</dbReference>
<dbReference type="CDD" id="cd00009">
    <property type="entry name" value="AAA"/>
    <property type="match status" value="1"/>
</dbReference>
<dbReference type="EMBL" id="CASHTH010002653">
    <property type="protein sequence ID" value="CAI8033285.1"/>
    <property type="molecule type" value="Genomic_DNA"/>
</dbReference>
<dbReference type="Pfam" id="PF07728">
    <property type="entry name" value="AAA_5"/>
    <property type="match status" value="1"/>
</dbReference>
<comment type="caution">
    <text evidence="6">The sequence shown here is derived from an EMBL/GenBank/DDBJ whole genome shotgun (WGS) entry which is preliminary data.</text>
</comment>
<protein>
    <submittedName>
        <fullName evidence="6">Denitrification regulatory protein NirQ</fullName>
    </submittedName>
</protein>
<keyword evidence="3" id="KW-0067">ATP-binding</keyword>
<sequence>MSVPYYRPIQREVEVFEHAYRNQLALMIKGPTGCGKTRFVEAMAAKAERPLVTVACHDDTTATDLLGRHLVEGGDTVWQDGPLTRAIRQGAILYLDEIVEAREDVVVVLHSLADHRRQIYLDRLNETLTAPAEFMLVISFNPGYQRGFKELKPSTRQRFVGLSFQYPEPAVEAEIVAQESGIDLAMAKRLVAFAGKVRNLQEFGLSATASTRLLAHAGRLMHTGMPPRTACHVGVIEPLTDDDDIRSALQDTANLIL</sequence>
<evidence type="ECO:0000259" key="5">
    <source>
        <dbReference type="Pfam" id="PF08406"/>
    </source>
</evidence>
<dbReference type="PANTHER" id="PTHR42759">
    <property type="entry name" value="MOXR FAMILY PROTEIN"/>
    <property type="match status" value="1"/>
</dbReference>
<feature type="domain" description="CbbQ/NirQ/NorQ C-terminal" evidence="5">
    <location>
        <begin position="172"/>
        <end position="254"/>
    </location>
</feature>
<evidence type="ECO:0000259" key="4">
    <source>
        <dbReference type="Pfam" id="PF07728"/>
    </source>
</evidence>
<keyword evidence="2" id="KW-0547">Nucleotide-binding</keyword>
<organism evidence="6 7">
    <name type="scientific">Geodia barretti</name>
    <name type="common">Barrett's horny sponge</name>
    <dbReference type="NCBI Taxonomy" id="519541"/>
    <lineage>
        <taxon>Eukaryota</taxon>
        <taxon>Metazoa</taxon>
        <taxon>Porifera</taxon>
        <taxon>Demospongiae</taxon>
        <taxon>Heteroscleromorpha</taxon>
        <taxon>Tetractinellida</taxon>
        <taxon>Astrophorina</taxon>
        <taxon>Geodiidae</taxon>
        <taxon>Geodia</taxon>
    </lineage>
</organism>
<keyword evidence="7" id="KW-1185">Reference proteome</keyword>
<feature type="domain" description="ATPase dynein-related AAA" evidence="4">
    <location>
        <begin position="26"/>
        <end position="159"/>
    </location>
</feature>
<dbReference type="Gene3D" id="3.40.50.300">
    <property type="entry name" value="P-loop containing nucleotide triphosphate hydrolases"/>
    <property type="match status" value="1"/>
</dbReference>
<evidence type="ECO:0000313" key="7">
    <source>
        <dbReference type="Proteomes" id="UP001174909"/>
    </source>
</evidence>
<reference evidence="6" key="1">
    <citation type="submission" date="2023-03" db="EMBL/GenBank/DDBJ databases">
        <authorList>
            <person name="Steffen K."/>
            <person name="Cardenas P."/>
        </authorList>
    </citation>
    <scope>NUCLEOTIDE SEQUENCE</scope>
</reference>
<dbReference type="Proteomes" id="UP001174909">
    <property type="component" value="Unassembled WGS sequence"/>
</dbReference>
<evidence type="ECO:0000313" key="6">
    <source>
        <dbReference type="EMBL" id="CAI8033285.1"/>
    </source>
</evidence>
<dbReference type="PANTHER" id="PTHR42759:SF7">
    <property type="entry name" value="DENITRIFICATION REGULATORY PROTEIN NIRQ"/>
    <property type="match status" value="1"/>
</dbReference>
<name>A0AA35SNC8_GEOBA</name>
<dbReference type="InterPro" id="IPR011704">
    <property type="entry name" value="ATPase_dyneun-rel_AAA"/>
</dbReference>
<dbReference type="Pfam" id="PF08406">
    <property type="entry name" value="CbbQ_C"/>
    <property type="match status" value="1"/>
</dbReference>
<evidence type="ECO:0000256" key="1">
    <source>
        <dbReference type="ARBA" id="ARBA00009417"/>
    </source>
</evidence>
<proteinExistence type="inferred from homology"/>
<dbReference type="GO" id="GO:0016887">
    <property type="term" value="F:ATP hydrolysis activity"/>
    <property type="evidence" value="ECO:0007669"/>
    <property type="project" value="InterPro"/>
</dbReference>
<dbReference type="SUPFAM" id="SSF52540">
    <property type="entry name" value="P-loop containing nucleoside triphosphate hydrolases"/>
    <property type="match status" value="1"/>
</dbReference>
<gene>
    <name evidence="6" type="ORF">GBAR_LOCUS18771</name>
</gene>
<dbReference type="InterPro" id="IPR013615">
    <property type="entry name" value="CbbQ_C"/>
</dbReference>
<comment type="similarity">
    <text evidence="1">Belongs to the CbbQ/NirQ/NorQ/GpvN family.</text>
</comment>
<dbReference type="GO" id="GO:0005524">
    <property type="term" value="F:ATP binding"/>
    <property type="evidence" value="ECO:0007669"/>
    <property type="project" value="UniProtKB-KW"/>
</dbReference>
<evidence type="ECO:0000256" key="2">
    <source>
        <dbReference type="ARBA" id="ARBA00022741"/>
    </source>
</evidence>
<accession>A0AA35SNC8</accession>